<sequence length="29" mass="3738">MKMPLRRSKTVWRFASVLEKKRRENFWKK</sequence>
<dbReference type="EMBL" id="MT631466">
    <property type="protein sequence ID" value="QNO51348.1"/>
    <property type="molecule type" value="Genomic_DNA"/>
</dbReference>
<reference evidence="1" key="1">
    <citation type="submission" date="2020-06" db="EMBL/GenBank/DDBJ databases">
        <title>Unique genomic features of the anaerobic methanotrophic archaea.</title>
        <authorList>
            <person name="Chadwick G.L."/>
            <person name="Skennerton C.T."/>
            <person name="Laso-Perez R."/>
            <person name="Leu A.O."/>
            <person name="Speth D.R."/>
            <person name="Yu H."/>
            <person name="Morgan-Lang C."/>
            <person name="Hatzenpichler R."/>
            <person name="Goudeau D."/>
            <person name="Malmstrom R."/>
            <person name="Brazelton W.J."/>
            <person name="Woyke T."/>
            <person name="Hallam S.J."/>
            <person name="Tyson G.W."/>
            <person name="Wegener G."/>
            <person name="Boetius A."/>
            <person name="Orphan V."/>
        </authorList>
    </citation>
    <scope>NUCLEOTIDE SEQUENCE</scope>
</reference>
<dbReference type="AlphaFoldDB" id="A0A7G9YTL4"/>
<organism evidence="1">
    <name type="scientific">Candidatus Methanophagaceae archaeon ANME-1 ERB6</name>
    <dbReference type="NCBI Taxonomy" id="2759912"/>
    <lineage>
        <taxon>Archaea</taxon>
        <taxon>Methanobacteriati</taxon>
        <taxon>Methanobacteriota</taxon>
        <taxon>Stenosarchaea group</taxon>
        <taxon>Methanomicrobia</taxon>
        <taxon>Candidatus Methanophagales</taxon>
        <taxon>Candidatus Methanophagaceae</taxon>
    </lineage>
</organism>
<proteinExistence type="predicted"/>
<gene>
    <name evidence="1" type="ORF">HDBBLJII_00045</name>
</gene>
<name>A0A7G9YTL4_9EURY</name>
<accession>A0A7G9YTL4</accession>
<evidence type="ECO:0000313" key="1">
    <source>
        <dbReference type="EMBL" id="QNO51348.1"/>
    </source>
</evidence>
<protein>
    <submittedName>
        <fullName evidence="1">Uncharacterized protein</fullName>
    </submittedName>
</protein>